<comment type="caution">
    <text evidence="1">The sequence shown here is derived from an EMBL/GenBank/DDBJ whole genome shotgun (WGS) entry which is preliminary data.</text>
</comment>
<evidence type="ECO:0000313" key="2">
    <source>
        <dbReference type="Proteomes" id="UP000011988"/>
    </source>
</evidence>
<accession>M6CQ16</accession>
<gene>
    <name evidence="1" type="ORF">LEP1GSC194_1280</name>
</gene>
<dbReference type="Proteomes" id="UP000011988">
    <property type="component" value="Unassembled WGS sequence"/>
</dbReference>
<dbReference type="EMBL" id="ANIK01000116">
    <property type="protein sequence ID" value="EMJ90933.1"/>
    <property type="molecule type" value="Genomic_DNA"/>
</dbReference>
<proteinExistence type="predicted"/>
<reference evidence="1 2" key="1">
    <citation type="submission" date="2013-01" db="EMBL/GenBank/DDBJ databases">
        <authorList>
            <person name="Harkins D.M."/>
            <person name="Durkin A.S."/>
            <person name="Brinkac L.M."/>
            <person name="Haft D.H."/>
            <person name="Selengut J.D."/>
            <person name="Sanka R."/>
            <person name="DePew J."/>
            <person name="Purushe J."/>
            <person name="Galloway R.L."/>
            <person name="Vinetz J.M."/>
            <person name="Sutton G.G."/>
            <person name="Nierman W.C."/>
            <person name="Fouts D.E."/>
        </authorList>
    </citation>
    <scope>NUCLEOTIDE SEQUENCE [LARGE SCALE GENOMIC DNA]</scope>
    <source>
        <strain evidence="1 2">79601</strain>
    </source>
</reference>
<protein>
    <submittedName>
        <fullName evidence="1">Uncharacterized protein</fullName>
    </submittedName>
</protein>
<evidence type="ECO:0000313" key="1">
    <source>
        <dbReference type="EMBL" id="EMJ90933.1"/>
    </source>
</evidence>
<name>M6CQ16_9LEPT</name>
<sequence length="53" mass="6454">MNRISKTFGKNVSSFAKVQSGLKNCKNFLYRRIRHTKIHWKEKDRPNLWQQFS</sequence>
<dbReference type="AlphaFoldDB" id="M6CQ16"/>
<organism evidence="1 2">
    <name type="scientific">Leptospira alstonii serovar Sichuan str. 79601</name>
    <dbReference type="NCBI Taxonomy" id="1218565"/>
    <lineage>
        <taxon>Bacteria</taxon>
        <taxon>Pseudomonadati</taxon>
        <taxon>Spirochaetota</taxon>
        <taxon>Spirochaetia</taxon>
        <taxon>Leptospirales</taxon>
        <taxon>Leptospiraceae</taxon>
        <taxon>Leptospira</taxon>
    </lineage>
</organism>